<dbReference type="GO" id="GO:0000226">
    <property type="term" value="P:microtubule cytoskeleton organization"/>
    <property type="evidence" value="ECO:0007669"/>
    <property type="project" value="TreeGrafter"/>
</dbReference>
<evidence type="ECO:0000256" key="2">
    <source>
        <dbReference type="ARBA" id="ARBA00022490"/>
    </source>
</evidence>
<dbReference type="SUPFAM" id="SSF47473">
    <property type="entry name" value="EF-hand"/>
    <property type="match status" value="1"/>
</dbReference>
<proteinExistence type="predicted"/>
<protein>
    <submittedName>
        <fullName evidence="3">Phosphatase subunit protein</fullName>
    </submittedName>
</protein>
<dbReference type="GO" id="GO:0005819">
    <property type="term" value="C:spindle"/>
    <property type="evidence" value="ECO:0007669"/>
    <property type="project" value="TreeGrafter"/>
</dbReference>
<comment type="caution">
    <text evidence="3">The sequence shown here is derived from an EMBL/GenBank/DDBJ whole genome shotgun (WGS) entry which is preliminary data.</text>
</comment>
<comment type="subcellular location">
    <subcellularLocation>
        <location evidence="1">Cytoplasm</location>
    </subcellularLocation>
</comment>
<name>A0A9D5DJ03_9CRYT</name>
<dbReference type="Gene3D" id="1.10.238.10">
    <property type="entry name" value="EF-hand"/>
    <property type="match status" value="1"/>
</dbReference>
<dbReference type="Proteomes" id="UP001067231">
    <property type="component" value="Unassembled WGS sequence"/>
</dbReference>
<keyword evidence="2" id="KW-0963">Cytoplasm</keyword>
<evidence type="ECO:0000313" key="3">
    <source>
        <dbReference type="EMBL" id="KAJ1612062.1"/>
    </source>
</evidence>
<evidence type="ECO:0000256" key="1">
    <source>
        <dbReference type="ARBA" id="ARBA00004496"/>
    </source>
</evidence>
<gene>
    <name evidence="3" type="ORF">OJ253_660</name>
</gene>
<dbReference type="PANTHER" id="PTHR12085">
    <property type="entry name" value="SERINE/THREONINE-PROTEIN PHOSPHATASE 2A REGULATORY SUBUNIT B'' SUBUNIT GAMMA"/>
    <property type="match status" value="1"/>
</dbReference>
<dbReference type="PANTHER" id="PTHR12085:SF3">
    <property type="entry name" value="SERINE_THREONINE-PROTEIN PHOSPHATASE 2A REGULATORY SUBUNIT B'' SUBUNIT GAMMA"/>
    <property type="match status" value="1"/>
</dbReference>
<dbReference type="InterPro" id="IPR039865">
    <property type="entry name" value="PPP2R3C"/>
</dbReference>
<dbReference type="GO" id="GO:0030865">
    <property type="term" value="P:cortical cytoskeleton organization"/>
    <property type="evidence" value="ECO:0007669"/>
    <property type="project" value="TreeGrafter"/>
</dbReference>
<organism evidence="3">
    <name type="scientific">Cryptosporidium canis</name>
    <dbReference type="NCBI Taxonomy" id="195482"/>
    <lineage>
        <taxon>Eukaryota</taxon>
        <taxon>Sar</taxon>
        <taxon>Alveolata</taxon>
        <taxon>Apicomplexa</taxon>
        <taxon>Conoidasida</taxon>
        <taxon>Coccidia</taxon>
        <taxon>Eucoccidiorida</taxon>
        <taxon>Eimeriorina</taxon>
        <taxon>Cryptosporidiidae</taxon>
        <taxon>Cryptosporidium</taxon>
    </lineage>
</organism>
<dbReference type="GO" id="GO:0005737">
    <property type="term" value="C:cytoplasm"/>
    <property type="evidence" value="ECO:0007669"/>
    <property type="project" value="UniProtKB-SubCell"/>
</dbReference>
<reference evidence="3" key="1">
    <citation type="submission" date="2022-10" db="EMBL/GenBank/DDBJ databases">
        <title>Adaptive evolution leads to modifications in subtelomeric GC content in a zoonotic Cryptosporidium species.</title>
        <authorList>
            <person name="Li J."/>
            <person name="Feng Y."/>
            <person name="Xiao L."/>
        </authorList>
    </citation>
    <scope>NUCLEOTIDE SEQUENCE</scope>
    <source>
        <strain evidence="3">33844</strain>
    </source>
</reference>
<dbReference type="OrthoDB" id="10265007at2759"/>
<dbReference type="GO" id="GO:0035303">
    <property type="term" value="P:regulation of dephosphorylation"/>
    <property type="evidence" value="ECO:0007669"/>
    <property type="project" value="InterPro"/>
</dbReference>
<accession>A0A9D5DJ03</accession>
<sequence length="497" mass="57704">MNHVTSILELTDDISKKNYLEKCGRGELFNTLRKTATQISLKNQLLYTDPATGRTLTFFEELNRSFPIICLIFFERRVRSKSDGIVVRYKEFRRCKEHCPEMFKQFITPSMYAKMFKDCYGFISPTKFINTCLKILYSYQIRSELGFINPLEEVITYYDFLYWVKGSVREYSETKLGLVGQLSAGHPSFENFYSIYVIERVLFFSGSRNSIVKIQDLISSDQFAKFLELRLSDSPELENPFNPQPIFQIFEWFEYRTQHAEEAKSPSPLARDDEAHEAAYHNPEDKFFLPETLQQLLIDFEYIIPSFVISRIFEVHSENCKFITDSNGQRRTVIGIQTVFRVLFSLELRESPHSIDWFWGILDLNETGYIDQSVICCFWKSMVACIEQIYSIEALPPLEYICDEIFDMICPGDSSGRIYKKTFKASPMAPTVISYLCDPKAFIAIEMREEIIAQNASKSLDPNQYNMDLGKLAYSDIGSDSDTTDYSRDSNDIQALP</sequence>
<dbReference type="AlphaFoldDB" id="A0A9D5DJ03"/>
<dbReference type="EMBL" id="JAPCXC010000008">
    <property type="protein sequence ID" value="KAJ1612062.1"/>
    <property type="molecule type" value="Genomic_DNA"/>
</dbReference>
<dbReference type="InterPro" id="IPR011992">
    <property type="entry name" value="EF-hand-dom_pair"/>
</dbReference>